<dbReference type="GO" id="GO:0005737">
    <property type="term" value="C:cytoplasm"/>
    <property type="evidence" value="ECO:0007669"/>
    <property type="project" value="TreeGrafter"/>
</dbReference>
<proteinExistence type="predicted"/>
<keyword evidence="3" id="KW-1185">Reference proteome</keyword>
<evidence type="ECO:0000313" key="3">
    <source>
        <dbReference type="Proteomes" id="UP000475545"/>
    </source>
</evidence>
<dbReference type="InterPro" id="IPR001509">
    <property type="entry name" value="Epimerase_deHydtase"/>
</dbReference>
<dbReference type="InterPro" id="IPR036291">
    <property type="entry name" value="NAD(P)-bd_dom_sf"/>
</dbReference>
<comment type="caution">
    <text evidence="2">The sequence shown here is derived from an EMBL/GenBank/DDBJ whole genome shotgun (WGS) entry which is preliminary data.</text>
</comment>
<gene>
    <name evidence="2" type="ORF">GIY30_00130</name>
</gene>
<dbReference type="InterPro" id="IPR051783">
    <property type="entry name" value="NAD(P)-dependent_oxidoreduct"/>
</dbReference>
<dbReference type="PANTHER" id="PTHR48079:SF6">
    <property type="entry name" value="NAD(P)-BINDING DOMAIN-CONTAINING PROTEIN-RELATED"/>
    <property type="match status" value="1"/>
</dbReference>
<evidence type="ECO:0000259" key="1">
    <source>
        <dbReference type="Pfam" id="PF01370"/>
    </source>
</evidence>
<evidence type="ECO:0000313" key="2">
    <source>
        <dbReference type="EMBL" id="MXP19772.1"/>
    </source>
</evidence>
<organism evidence="2 3">
    <name type="scientific">Gordonia mangrovi</name>
    <dbReference type="NCBI Taxonomy" id="2665643"/>
    <lineage>
        <taxon>Bacteria</taxon>
        <taxon>Bacillati</taxon>
        <taxon>Actinomycetota</taxon>
        <taxon>Actinomycetes</taxon>
        <taxon>Mycobacteriales</taxon>
        <taxon>Gordoniaceae</taxon>
        <taxon>Gordonia</taxon>
    </lineage>
</organism>
<dbReference type="PANTHER" id="PTHR48079">
    <property type="entry name" value="PROTEIN YEEZ"/>
    <property type="match status" value="1"/>
</dbReference>
<dbReference type="GO" id="GO:0004029">
    <property type="term" value="F:aldehyde dehydrogenase (NAD+) activity"/>
    <property type="evidence" value="ECO:0007669"/>
    <property type="project" value="TreeGrafter"/>
</dbReference>
<sequence length="362" mass="38592">MRLFVTGATGYVGSRLVCSLLAAGHEVVVSSRRRASLRRFSWYDDVTAVEMDADDQLSAHDALQAAGPVDALYYLVHGIGQDDFGDADVRAANNVALAARDASVRRIVYLGGFVPDVDRGQLSAHLRSRADAADALDIPGGADLVWLRAAVIVGAGSTSFEIIRYVADRLAVIPEPGFTRNPMDPISIRDVLHYLTAVARPEVPAGAYDISGPDVGVRYGEVLTEYLRAIGQPRLRLPFPDVSTRLVGKVAGRIVPVPTSLTEDLVTSLSQPMAASEHTIRDIVPALPGGLTPMRKAIAAAVRSPAPRPVCELSNLHHLAETDPMWAGGDVMRARRIIGSTVSSTLSSTGRLTQSMVSLLTG</sequence>
<dbReference type="Pfam" id="PF01370">
    <property type="entry name" value="Epimerase"/>
    <property type="match status" value="1"/>
</dbReference>
<accession>A0A6L7GJV3</accession>
<name>A0A6L7GJV3_9ACTN</name>
<feature type="domain" description="NAD-dependent epimerase/dehydratase" evidence="1">
    <location>
        <begin position="4"/>
        <end position="111"/>
    </location>
</feature>
<protein>
    <submittedName>
        <fullName evidence="2">NAD(P)H-binding protein</fullName>
    </submittedName>
</protein>
<reference evidence="2 3" key="1">
    <citation type="submission" date="2019-11" db="EMBL/GenBank/DDBJ databases">
        <title>Gordonia sp. nov., a novel actinobacterium isolated from mangrove soil in Hainan.</title>
        <authorList>
            <person name="Huang X."/>
            <person name="Xie Y."/>
            <person name="Chu X."/>
            <person name="Xiao K."/>
        </authorList>
    </citation>
    <scope>NUCLEOTIDE SEQUENCE [LARGE SCALE GENOMIC DNA]</scope>
    <source>
        <strain evidence="2 3">HNM0687</strain>
    </source>
</reference>
<dbReference type="RefSeq" id="WP_160899970.1">
    <property type="nucleotide sequence ID" value="NZ_CP102850.1"/>
</dbReference>
<dbReference type="AlphaFoldDB" id="A0A6L7GJV3"/>
<dbReference type="EMBL" id="WMBR01000001">
    <property type="protein sequence ID" value="MXP19772.1"/>
    <property type="molecule type" value="Genomic_DNA"/>
</dbReference>
<dbReference type="Gene3D" id="3.40.50.720">
    <property type="entry name" value="NAD(P)-binding Rossmann-like Domain"/>
    <property type="match status" value="1"/>
</dbReference>
<dbReference type="SUPFAM" id="SSF51735">
    <property type="entry name" value="NAD(P)-binding Rossmann-fold domains"/>
    <property type="match status" value="1"/>
</dbReference>
<dbReference type="Proteomes" id="UP000475545">
    <property type="component" value="Unassembled WGS sequence"/>
</dbReference>